<dbReference type="RefSeq" id="WP_169113022.1">
    <property type="nucleotide sequence ID" value="NZ_CP051684.1"/>
</dbReference>
<accession>A0ABX6MBS4</accession>
<proteinExistence type="predicted"/>
<keyword evidence="2" id="KW-1185">Reference proteome</keyword>
<gene>
    <name evidence="1" type="ORF">HH213_17205</name>
</gene>
<organism evidence="1 2">
    <name type="scientific">Duganella dendranthematis</name>
    <dbReference type="NCBI Taxonomy" id="2728021"/>
    <lineage>
        <taxon>Bacteria</taxon>
        <taxon>Pseudomonadati</taxon>
        <taxon>Pseudomonadota</taxon>
        <taxon>Betaproteobacteria</taxon>
        <taxon>Burkholderiales</taxon>
        <taxon>Oxalobacteraceae</taxon>
        <taxon>Telluria group</taxon>
        <taxon>Duganella</taxon>
    </lineage>
</organism>
<evidence type="ECO:0000313" key="1">
    <source>
        <dbReference type="EMBL" id="QJD91670.1"/>
    </source>
</evidence>
<sequence length="141" mass="16181">MAVWQFDLYIVDYDAPAPRQTGDGWQPPPLPLSMVYKVQEELAHYMGPPWQMLKNWLVFGPENGNRIDILFEDDVGAEISVRCDIREEAPQFLVLVSDLARFHGFKFFSPLTREFIAPNSSSSWRQSDEARLSCLTVTART</sequence>
<evidence type="ECO:0000313" key="2">
    <source>
        <dbReference type="Proteomes" id="UP000503117"/>
    </source>
</evidence>
<name>A0ABX6MBS4_9BURK</name>
<protein>
    <submittedName>
        <fullName evidence="1">Uncharacterized protein</fullName>
    </submittedName>
</protein>
<dbReference type="Proteomes" id="UP000503117">
    <property type="component" value="Chromosome"/>
</dbReference>
<reference evidence="1 2" key="1">
    <citation type="submission" date="2020-04" db="EMBL/GenBank/DDBJ databases">
        <title>Genome sequencing of novel species.</title>
        <authorList>
            <person name="Heo J."/>
            <person name="Kim S.-J."/>
            <person name="Kim J.-S."/>
            <person name="Hong S.-B."/>
            <person name="Kwon S.-W."/>
        </authorList>
    </citation>
    <scope>NUCLEOTIDE SEQUENCE [LARGE SCALE GENOMIC DNA]</scope>
    <source>
        <strain evidence="1 2">AF9R3</strain>
    </source>
</reference>
<dbReference type="EMBL" id="CP051684">
    <property type="protein sequence ID" value="QJD91670.1"/>
    <property type="molecule type" value="Genomic_DNA"/>
</dbReference>